<dbReference type="SMR" id="A0A2J8MKJ8"/>
<feature type="region of interest" description="Disordered" evidence="11">
    <location>
        <begin position="22"/>
        <end position="66"/>
    </location>
</feature>
<dbReference type="InterPro" id="IPR041057">
    <property type="entry name" value="ZHX_Znf_C2H2"/>
</dbReference>
<dbReference type="Proteomes" id="UP000236370">
    <property type="component" value="Unassembled WGS sequence"/>
</dbReference>
<keyword evidence="7" id="KW-0238">DNA-binding</keyword>
<dbReference type="EMBL" id="NBAG03000253">
    <property type="protein sequence ID" value="PNI60043.1"/>
    <property type="molecule type" value="Genomic_DNA"/>
</dbReference>
<evidence type="ECO:0000256" key="7">
    <source>
        <dbReference type="ARBA" id="ARBA00023125"/>
    </source>
</evidence>
<feature type="region of interest" description="Disordered" evidence="11">
    <location>
        <begin position="272"/>
        <end position="293"/>
    </location>
</feature>
<evidence type="ECO:0000256" key="4">
    <source>
        <dbReference type="ARBA" id="ARBA00022737"/>
    </source>
</evidence>
<dbReference type="GO" id="GO:0046872">
    <property type="term" value="F:metal ion binding"/>
    <property type="evidence" value="ECO:0007669"/>
    <property type="project" value="UniProtKB-KW"/>
</dbReference>
<proteinExistence type="predicted"/>
<sequence>MASKRKSTTPCMIPVKTVVLQDASMEAQPAETLPEGPQQDLPPEASAASSEAAQNPSSTDGSTLANGHRSTLDGYLYSCKYCDFRSHDMTQFVGHMNSEHTDFNKDPTFVCSGCSFLAKTPEGLSLHNATCHSGEASFVWNVAKPDNHVVVEQSIPESTSTPDLAGEPSAEGADGQAEIIITKTPIMKIMKGKAEAKKIHTLKENVPSQPVGEALPKLSTGEMEKQTEFDLINVKDWPVWETACHVEEPNPTLCCHMPFPCPAAGHLGELPESSQTAQSLPLPSACPPPSKQQARWGSHQFFLPQCRTFPLPSNG</sequence>
<protein>
    <submittedName>
        <fullName evidence="14">ZHX3 isoform 10</fullName>
    </submittedName>
    <submittedName>
        <fullName evidence="13">ZHX3 isoform 4</fullName>
    </submittedName>
</protein>
<keyword evidence="8" id="KW-0371">Homeobox</keyword>
<dbReference type="Pfam" id="PF18387">
    <property type="entry name" value="zf_C2H2_ZHX"/>
    <property type="match status" value="1"/>
</dbReference>
<evidence type="ECO:0000256" key="2">
    <source>
        <dbReference type="ARBA" id="ARBA00022491"/>
    </source>
</evidence>
<gene>
    <name evidence="13" type="ORF">CK820_G0020099</name>
</gene>
<keyword evidence="2" id="KW-0678">Repressor</keyword>
<keyword evidence="10" id="KW-0539">Nucleus</keyword>
<evidence type="ECO:0000313" key="13">
    <source>
        <dbReference type="EMBL" id="PNI60043.1"/>
    </source>
</evidence>
<evidence type="ECO:0000256" key="1">
    <source>
        <dbReference type="ARBA" id="ARBA00004123"/>
    </source>
</evidence>
<evidence type="ECO:0000313" key="14">
    <source>
        <dbReference type="EMBL" id="PNI60046.1"/>
    </source>
</evidence>
<evidence type="ECO:0000259" key="12">
    <source>
        <dbReference type="SMART" id="SM00355"/>
    </source>
</evidence>
<dbReference type="GO" id="GO:0005634">
    <property type="term" value="C:nucleus"/>
    <property type="evidence" value="ECO:0007669"/>
    <property type="project" value="UniProtKB-SubCell"/>
</dbReference>
<dbReference type="PANTHER" id="PTHR15467">
    <property type="entry name" value="ZINC-FINGERS AND HOMEOBOXES RELATED"/>
    <property type="match status" value="1"/>
</dbReference>
<evidence type="ECO:0000256" key="3">
    <source>
        <dbReference type="ARBA" id="ARBA00022723"/>
    </source>
</evidence>
<accession>A0A2J8MKJ8</accession>
<evidence type="ECO:0000256" key="10">
    <source>
        <dbReference type="ARBA" id="ARBA00023242"/>
    </source>
</evidence>
<dbReference type="SMART" id="SM00355">
    <property type="entry name" value="ZnF_C2H2"/>
    <property type="match status" value="2"/>
</dbReference>
<dbReference type="AlphaFoldDB" id="A0A2J8MKJ8"/>
<dbReference type="EMBL" id="NBAG03000253">
    <property type="protein sequence ID" value="PNI60046.1"/>
    <property type="molecule type" value="Genomic_DNA"/>
</dbReference>
<keyword evidence="9" id="KW-0804">Transcription</keyword>
<reference evidence="13 15" key="1">
    <citation type="submission" date="2017-12" db="EMBL/GenBank/DDBJ databases">
        <title>High-resolution comparative analysis of great ape genomes.</title>
        <authorList>
            <person name="Pollen A."/>
            <person name="Hastie A."/>
            <person name="Hormozdiari F."/>
            <person name="Dougherty M."/>
            <person name="Liu R."/>
            <person name="Chaisson M."/>
            <person name="Hoppe E."/>
            <person name="Hill C."/>
            <person name="Pang A."/>
            <person name="Hillier L."/>
            <person name="Baker C."/>
            <person name="Armstrong J."/>
            <person name="Shendure J."/>
            <person name="Paten B."/>
            <person name="Wilson R."/>
            <person name="Chao H."/>
            <person name="Schneider V."/>
            <person name="Ventura M."/>
            <person name="Kronenberg Z."/>
            <person name="Murali S."/>
            <person name="Gordon D."/>
            <person name="Cantsilieris S."/>
            <person name="Munson K."/>
            <person name="Nelson B."/>
            <person name="Raja A."/>
            <person name="Underwood J."/>
            <person name="Diekhans M."/>
            <person name="Fiddes I."/>
            <person name="Haussler D."/>
            <person name="Eichler E."/>
        </authorList>
    </citation>
    <scope>NUCLEOTIDE SEQUENCE [LARGE SCALE GENOMIC DNA]</scope>
    <source>
        <strain evidence="13">Yerkes chimp pedigree #C0471</strain>
        <tissue evidence="13">Blood</tissue>
    </source>
</reference>
<evidence type="ECO:0000256" key="9">
    <source>
        <dbReference type="ARBA" id="ARBA00023163"/>
    </source>
</evidence>
<feature type="domain" description="C2H2-type" evidence="12">
    <location>
        <begin position="109"/>
        <end position="132"/>
    </location>
</feature>
<evidence type="ECO:0000256" key="5">
    <source>
        <dbReference type="ARBA" id="ARBA00022833"/>
    </source>
</evidence>
<keyword evidence="6" id="KW-0805">Transcription regulation</keyword>
<keyword evidence="3" id="KW-0479">Metal-binding</keyword>
<dbReference type="InterPro" id="IPR013087">
    <property type="entry name" value="Znf_C2H2_type"/>
</dbReference>
<keyword evidence="5" id="KW-0862">Zinc</keyword>
<comment type="caution">
    <text evidence="13">The sequence shown here is derived from an EMBL/GenBank/DDBJ whole genome shotgun (WGS) entry which is preliminary data.</text>
</comment>
<evidence type="ECO:0000313" key="15">
    <source>
        <dbReference type="Proteomes" id="UP000236370"/>
    </source>
</evidence>
<evidence type="ECO:0000256" key="11">
    <source>
        <dbReference type="SAM" id="MobiDB-lite"/>
    </source>
</evidence>
<name>A0A2J8MKJ8_PANTR</name>
<dbReference type="PANTHER" id="PTHR15467:SF6">
    <property type="entry name" value="ZINC FINGERS AND HOMEOBOXES PROTEIN 3"/>
    <property type="match status" value="1"/>
</dbReference>
<dbReference type="SUPFAM" id="SSF57667">
    <property type="entry name" value="beta-beta-alpha zinc fingers"/>
    <property type="match status" value="1"/>
</dbReference>
<dbReference type="FunFam" id="3.30.160.60:FF:000864">
    <property type="entry name" value="Zinc fingers and homeoboxes protein 3"/>
    <property type="match status" value="1"/>
</dbReference>
<evidence type="ECO:0000256" key="6">
    <source>
        <dbReference type="ARBA" id="ARBA00023015"/>
    </source>
</evidence>
<organism evidence="13 15">
    <name type="scientific">Pan troglodytes</name>
    <name type="common">Chimpanzee</name>
    <dbReference type="NCBI Taxonomy" id="9598"/>
    <lineage>
        <taxon>Eukaryota</taxon>
        <taxon>Metazoa</taxon>
        <taxon>Chordata</taxon>
        <taxon>Craniata</taxon>
        <taxon>Vertebrata</taxon>
        <taxon>Euteleostomi</taxon>
        <taxon>Mammalia</taxon>
        <taxon>Eutheria</taxon>
        <taxon>Euarchontoglires</taxon>
        <taxon>Primates</taxon>
        <taxon>Haplorrhini</taxon>
        <taxon>Catarrhini</taxon>
        <taxon>Hominidae</taxon>
        <taxon>Pan</taxon>
    </lineage>
</organism>
<keyword evidence="4" id="KW-0677">Repeat</keyword>
<evidence type="ECO:0000256" key="8">
    <source>
        <dbReference type="ARBA" id="ARBA00023155"/>
    </source>
</evidence>
<dbReference type="Gene3D" id="3.30.160.60">
    <property type="entry name" value="Classic Zinc Finger"/>
    <property type="match status" value="1"/>
</dbReference>
<comment type="subcellular location">
    <subcellularLocation>
        <location evidence="1">Nucleus</location>
    </subcellularLocation>
</comment>
<feature type="compositionally biased region" description="Low complexity" evidence="11">
    <location>
        <begin position="42"/>
        <end position="58"/>
    </location>
</feature>
<feature type="domain" description="C2H2-type" evidence="12">
    <location>
        <begin position="77"/>
        <end position="100"/>
    </location>
</feature>
<dbReference type="InterPro" id="IPR036236">
    <property type="entry name" value="Znf_C2H2_sf"/>
</dbReference>
<dbReference type="GO" id="GO:0003677">
    <property type="term" value="F:DNA binding"/>
    <property type="evidence" value="ECO:0007669"/>
    <property type="project" value="UniProtKB-KW"/>
</dbReference>